<keyword evidence="2" id="KW-1185">Reference proteome</keyword>
<sequence>MSELMEMYQAYVEEEKRQWEMEYDRTAWFVSHIMNASGNYKRPITPDKLLNKAKDSNPRVTIEERQATLKELQAKFQKTANQ</sequence>
<dbReference type="KEGG" id="hcv:FTV88_1555"/>
<name>A0A5Q2N4Z7_9FIRM</name>
<protein>
    <submittedName>
        <fullName evidence="1">Uncharacterized protein</fullName>
    </submittedName>
</protein>
<organism evidence="1 2">
    <name type="scientific">Heliorestis convoluta</name>
    <dbReference type="NCBI Taxonomy" id="356322"/>
    <lineage>
        <taxon>Bacteria</taxon>
        <taxon>Bacillati</taxon>
        <taxon>Bacillota</taxon>
        <taxon>Clostridia</taxon>
        <taxon>Eubacteriales</taxon>
        <taxon>Heliobacteriaceae</taxon>
        <taxon>Heliorestis</taxon>
    </lineage>
</organism>
<gene>
    <name evidence="1" type="ORF">FTV88_1555</name>
</gene>
<reference evidence="2" key="1">
    <citation type="submission" date="2019-11" db="EMBL/GenBank/DDBJ databases">
        <title>Genome sequence of Heliorestis convoluta strain HH, an alkaliphilic and minimalistic phototrophic bacterium from a soda lake in Egypt.</title>
        <authorList>
            <person name="Dewey E.D."/>
            <person name="Stokes L.M."/>
            <person name="Burchell B.M."/>
            <person name="Shaffer K.N."/>
            <person name="Huntington A.M."/>
            <person name="Baker J.M."/>
            <person name="Nadendla S."/>
            <person name="Giglio M.G."/>
            <person name="Touchman J.W."/>
            <person name="Blankenship R.E."/>
            <person name="Madigan M.T."/>
            <person name="Sattley W.M."/>
        </authorList>
    </citation>
    <scope>NUCLEOTIDE SEQUENCE [LARGE SCALE GENOMIC DNA]</scope>
    <source>
        <strain evidence="2">HH</strain>
    </source>
</reference>
<accession>A0A5Q2N4Z7</accession>
<proteinExistence type="predicted"/>
<evidence type="ECO:0000313" key="1">
    <source>
        <dbReference type="EMBL" id="QGG47655.1"/>
    </source>
</evidence>
<dbReference type="Proteomes" id="UP000366051">
    <property type="component" value="Chromosome"/>
</dbReference>
<dbReference type="AlphaFoldDB" id="A0A5Q2N4Z7"/>
<dbReference type="EMBL" id="CP045875">
    <property type="protein sequence ID" value="QGG47655.1"/>
    <property type="molecule type" value="Genomic_DNA"/>
</dbReference>
<evidence type="ECO:0000313" key="2">
    <source>
        <dbReference type="Proteomes" id="UP000366051"/>
    </source>
</evidence>